<evidence type="ECO:0008006" key="3">
    <source>
        <dbReference type="Google" id="ProtNLM"/>
    </source>
</evidence>
<dbReference type="OrthoDB" id="1523296at2"/>
<evidence type="ECO:0000313" key="1">
    <source>
        <dbReference type="EMBL" id="KYO57290.1"/>
    </source>
</evidence>
<comment type="caution">
    <text evidence="1">The sequence shown here is derived from an EMBL/GenBank/DDBJ whole genome shotgun (WGS) entry which is preliminary data.</text>
</comment>
<name>A0A162LUU7_9PROT</name>
<dbReference type="Pfam" id="PF06996">
    <property type="entry name" value="T6SS_TssG"/>
    <property type="match status" value="1"/>
</dbReference>
<dbReference type="EMBL" id="LPZR01000032">
    <property type="protein sequence ID" value="KYO57290.1"/>
    <property type="molecule type" value="Genomic_DNA"/>
</dbReference>
<dbReference type="PANTHER" id="PTHR35564:SF4">
    <property type="entry name" value="CYTOPLASMIC PROTEIN"/>
    <property type="match status" value="1"/>
</dbReference>
<dbReference type="InterPro" id="IPR010732">
    <property type="entry name" value="T6SS_TssG-like"/>
</dbReference>
<sequence>MTTMQPPQTERVPAPAVPAPTGVLADLARAPWSFEPVQAVRVLERAAGSNPADAVRFQGVLPLAFPASAVAGARLGQVEGAPAVLRIAHLGLLGPSGVLPSHMTAAAIEAERRRNPGFARFVDLFLDRQGAFFHGAQVKYRLALAHERAAAEGREDAITGALRALTGLGTPHLAGRLAVDDLTVIRHAGHFARGPRSAAALEAMLAGQLGAPVRIRQFAGSWVRLDEAERSRLTPGGFCRLGVDMVAGEKVRDVDGRFEIIVGPLPRARFAALLPEGAAVRALTDLVRLYMGPAMSFALRLVLDRHEVPPAELGAKGGLRLGWTGWLTGTAPPPRDPDDAVFETGA</sequence>
<accession>A0A162LUU7</accession>
<evidence type="ECO:0000313" key="2">
    <source>
        <dbReference type="Proteomes" id="UP000075787"/>
    </source>
</evidence>
<reference evidence="1 2" key="1">
    <citation type="submission" date="2015-12" db="EMBL/GenBank/DDBJ databases">
        <title>Genome sequence of Tistrella mobilis MCCC 1A02139.</title>
        <authorList>
            <person name="Lu L."/>
            <person name="Lai Q."/>
            <person name="Shao Z."/>
            <person name="Qian P."/>
        </authorList>
    </citation>
    <scope>NUCLEOTIDE SEQUENCE [LARGE SCALE GENOMIC DNA]</scope>
    <source>
        <strain evidence="1 2">MCCC 1A02139</strain>
    </source>
</reference>
<dbReference type="NCBIfam" id="TIGR03347">
    <property type="entry name" value="VI_chp_1"/>
    <property type="match status" value="1"/>
</dbReference>
<dbReference type="Proteomes" id="UP000075787">
    <property type="component" value="Unassembled WGS sequence"/>
</dbReference>
<dbReference type="GeneID" id="97238899"/>
<dbReference type="PANTHER" id="PTHR35564">
    <property type="match status" value="1"/>
</dbReference>
<proteinExistence type="predicted"/>
<organism evidence="1 2">
    <name type="scientific">Tistrella mobilis</name>
    <dbReference type="NCBI Taxonomy" id="171437"/>
    <lineage>
        <taxon>Bacteria</taxon>
        <taxon>Pseudomonadati</taxon>
        <taxon>Pseudomonadota</taxon>
        <taxon>Alphaproteobacteria</taxon>
        <taxon>Geminicoccales</taxon>
        <taxon>Geminicoccaceae</taxon>
        <taxon>Tistrella</taxon>
    </lineage>
</organism>
<gene>
    <name evidence="1" type="ORF">AUP44_20835</name>
</gene>
<protein>
    <recommendedName>
        <fullName evidence="3">Type VI secretion system baseplate subunit TssG</fullName>
    </recommendedName>
</protein>
<dbReference type="AlphaFoldDB" id="A0A162LUU7"/>
<dbReference type="RefSeq" id="WP_062761651.1">
    <property type="nucleotide sequence ID" value="NZ_CP121042.1"/>
</dbReference>